<feature type="transmembrane region" description="Helical" evidence="1">
    <location>
        <begin position="71"/>
        <end position="92"/>
    </location>
</feature>
<proteinExistence type="predicted"/>
<comment type="caution">
    <text evidence="2">The sequence shown here is derived from an EMBL/GenBank/DDBJ whole genome shotgun (WGS) entry which is preliminary data.</text>
</comment>
<keyword evidence="1" id="KW-0812">Transmembrane</keyword>
<dbReference type="RefSeq" id="WP_354087723.1">
    <property type="nucleotide sequence ID" value="NZ_JBEPTF010000001.1"/>
</dbReference>
<protein>
    <submittedName>
        <fullName evidence="2">Membrane protein YczE</fullName>
    </submittedName>
</protein>
<dbReference type="Pfam" id="PF19700">
    <property type="entry name" value="DUF6198"/>
    <property type="match status" value="1"/>
</dbReference>
<keyword evidence="1" id="KW-1133">Transmembrane helix</keyword>
<feature type="transmembrane region" description="Helical" evidence="1">
    <location>
        <begin position="45"/>
        <end position="64"/>
    </location>
</feature>
<keyword evidence="1" id="KW-0472">Membrane</keyword>
<dbReference type="InterPro" id="IPR038750">
    <property type="entry name" value="YczE/YyaS-like"/>
</dbReference>
<dbReference type="EMBL" id="JBEPTF010000001">
    <property type="protein sequence ID" value="MET4682786.1"/>
    <property type="molecule type" value="Genomic_DNA"/>
</dbReference>
<evidence type="ECO:0000256" key="1">
    <source>
        <dbReference type="SAM" id="Phobius"/>
    </source>
</evidence>
<gene>
    <name evidence="2" type="ORF">ABIE19_000695</name>
</gene>
<evidence type="ECO:0000313" key="2">
    <source>
        <dbReference type="EMBL" id="MET4682786.1"/>
    </source>
</evidence>
<organism evidence="2 3">
    <name type="scientific">Brevundimonas faecalis</name>
    <dbReference type="NCBI Taxonomy" id="947378"/>
    <lineage>
        <taxon>Bacteria</taxon>
        <taxon>Pseudomonadati</taxon>
        <taxon>Pseudomonadota</taxon>
        <taxon>Alphaproteobacteria</taxon>
        <taxon>Caulobacterales</taxon>
        <taxon>Caulobacteraceae</taxon>
        <taxon>Brevundimonas</taxon>
    </lineage>
</organism>
<sequence length="202" mass="21556">MFIRRFLQLQFGLCLYGVSLALMVRADLGLDPWDVFHQGLSERTGLSLGTVLIIVGAAVMLFWIPLRQKPGIGTLCNIVVIGLVTDAALKVMPHLDHLGVRVLALGATIMLNAVATAAYIGAGMGPGPRDGLMTGLVRRTGWPLRWTRTGIEATVLGLGWLLGGSVGVGTVLYAVAIGPLIQIFLPYFQVEPKREPAPATTT</sequence>
<name>A0ABV2R875_9CAUL</name>
<dbReference type="PANTHER" id="PTHR40078">
    <property type="entry name" value="INTEGRAL MEMBRANE PROTEIN-RELATED"/>
    <property type="match status" value="1"/>
</dbReference>
<evidence type="ECO:0000313" key="3">
    <source>
        <dbReference type="Proteomes" id="UP001549313"/>
    </source>
</evidence>
<dbReference type="PANTHER" id="PTHR40078:SF1">
    <property type="entry name" value="INTEGRAL MEMBRANE PROTEIN"/>
    <property type="match status" value="1"/>
</dbReference>
<keyword evidence="3" id="KW-1185">Reference proteome</keyword>
<dbReference type="Proteomes" id="UP001549313">
    <property type="component" value="Unassembled WGS sequence"/>
</dbReference>
<accession>A0ABV2R875</accession>
<reference evidence="2 3" key="1">
    <citation type="submission" date="2024-06" db="EMBL/GenBank/DDBJ databases">
        <title>Sorghum-associated microbial communities from plants grown in Nebraska, USA.</title>
        <authorList>
            <person name="Schachtman D."/>
        </authorList>
    </citation>
    <scope>NUCLEOTIDE SEQUENCE [LARGE SCALE GENOMIC DNA]</scope>
    <source>
        <strain evidence="2 3">2814</strain>
    </source>
</reference>
<feature type="transmembrane region" description="Helical" evidence="1">
    <location>
        <begin position="98"/>
        <end position="122"/>
    </location>
</feature>